<evidence type="ECO:0000256" key="3">
    <source>
        <dbReference type="ARBA" id="ARBA00022898"/>
    </source>
</evidence>
<dbReference type="InterPro" id="IPR037158">
    <property type="entry name" value="Thr_synth_N_sf"/>
</dbReference>
<gene>
    <name evidence="7" type="ORF">SAMN05660706_12630</name>
</gene>
<dbReference type="PANTHER" id="PTHR43515:SF1">
    <property type="entry name" value="THREONINE SYNTHASE-LIKE 1"/>
    <property type="match status" value="1"/>
</dbReference>
<protein>
    <recommendedName>
        <fullName evidence="4">Threonine synthase</fullName>
        <ecNumber evidence="4">4.2.3.1</ecNumber>
    </recommendedName>
</protein>
<dbReference type="NCBIfam" id="TIGR00260">
    <property type="entry name" value="thrC"/>
    <property type="match status" value="1"/>
</dbReference>
<evidence type="ECO:0000256" key="4">
    <source>
        <dbReference type="NCBIfam" id="TIGR00260"/>
    </source>
</evidence>
<dbReference type="PANTHER" id="PTHR43515">
    <property type="entry name" value="THREONINE SYNTHASE-LIKE 1"/>
    <property type="match status" value="1"/>
</dbReference>
<evidence type="ECO:0000313" key="8">
    <source>
        <dbReference type="Proteomes" id="UP000199584"/>
    </source>
</evidence>
<feature type="domain" description="Threonine synthase N-terminal" evidence="6">
    <location>
        <begin position="3"/>
        <end position="79"/>
    </location>
</feature>
<dbReference type="Proteomes" id="UP000199584">
    <property type="component" value="Unassembled WGS sequence"/>
</dbReference>
<dbReference type="CDD" id="cd01560">
    <property type="entry name" value="Thr-synth_2"/>
    <property type="match status" value="1"/>
</dbReference>
<comment type="similarity">
    <text evidence="2">Belongs to the threonine synthase family.</text>
</comment>
<dbReference type="Pfam" id="PF14821">
    <property type="entry name" value="Thr_synth_N"/>
    <property type="match status" value="1"/>
</dbReference>
<dbReference type="SUPFAM" id="SSF53686">
    <property type="entry name" value="Tryptophan synthase beta subunit-like PLP-dependent enzymes"/>
    <property type="match status" value="1"/>
</dbReference>
<dbReference type="Gene3D" id="3.40.50.1100">
    <property type="match status" value="2"/>
</dbReference>
<sequence length="503" mass="55890">MFYESTRGNYQPLPSAGAIKLGIAPDGGLFVPTEKVTFSMADISAMAGLGYQDRAAKILQSFLTDFTGEELARCINGAYNEISFDHPDVAPLVDLDEGLSVLELWHGPTCAFKDMALQILPHFLVQSMGKTGEDAGILILVATSGDTGKAALEGFKDVPRTAIVVFYPEEGVSEVQRLQMVTQEGKNVGVVAVRGNFDDTQSGVKEIFGDPGMAETALKYGYKFSSANSINWGRLVPQIVYYFSAYADLLKRGRLKVGEPVNFVVPTGNFGNILAGFYARQMGLPVNRLICAANDNNVLTDFIRTGIYDRNRAFKRTISPSMDILISSNLERLLFELTGHDAPRVRQWMADLKEHGRYEVDSTTRDMIQELFWSDFASDEETLVSIKQNYNQYKYVVDTHTAVGLHVYRKYRESTGDKFLTIVLSTASPFKFNASVTRALLGEDNTNDKDEFALLQMLADFSDLPVPPGLRALDRRPVRHKVVVDRDNMREAVIDFLRAGDCN</sequence>
<dbReference type="Pfam" id="PF24857">
    <property type="entry name" value="THR4_C"/>
    <property type="match status" value="1"/>
</dbReference>
<proteinExistence type="inferred from homology"/>
<dbReference type="GO" id="GO:0009088">
    <property type="term" value="P:threonine biosynthetic process"/>
    <property type="evidence" value="ECO:0007669"/>
    <property type="project" value="UniProtKB-UniRule"/>
</dbReference>
<dbReference type="InterPro" id="IPR029144">
    <property type="entry name" value="Thr_synth_N"/>
</dbReference>
<name>A0A1I6E5S5_9FIRM</name>
<evidence type="ECO:0000259" key="6">
    <source>
        <dbReference type="Pfam" id="PF14821"/>
    </source>
</evidence>
<dbReference type="EC" id="4.2.3.1" evidence="4"/>
<dbReference type="STRING" id="39060.SAMN05660706_12630"/>
<feature type="modified residue" description="N6-(pyridoxal phosphate)lysine" evidence="5">
    <location>
        <position position="113"/>
    </location>
</feature>
<evidence type="ECO:0000313" key="7">
    <source>
        <dbReference type="EMBL" id="SFR12892.1"/>
    </source>
</evidence>
<dbReference type="RefSeq" id="WP_092485785.1">
    <property type="nucleotide sequence ID" value="NZ_FOYM01000026.1"/>
</dbReference>
<dbReference type="EMBL" id="FOYM01000026">
    <property type="protein sequence ID" value="SFR12892.1"/>
    <property type="molecule type" value="Genomic_DNA"/>
</dbReference>
<dbReference type="GO" id="GO:0005737">
    <property type="term" value="C:cytoplasm"/>
    <property type="evidence" value="ECO:0007669"/>
    <property type="project" value="TreeGrafter"/>
</dbReference>
<dbReference type="AlphaFoldDB" id="A0A1I6E5S5"/>
<comment type="cofactor">
    <cofactor evidence="1 5">
        <name>pyridoxal 5'-phosphate</name>
        <dbReference type="ChEBI" id="CHEBI:597326"/>
    </cofactor>
</comment>
<dbReference type="Gene3D" id="3.90.1380.10">
    <property type="entry name" value="Threonine synthase, N-terminal domain"/>
    <property type="match status" value="1"/>
</dbReference>
<dbReference type="OrthoDB" id="9763107at2"/>
<accession>A0A1I6E5S5</accession>
<reference evidence="8" key="1">
    <citation type="submission" date="2016-10" db="EMBL/GenBank/DDBJ databases">
        <authorList>
            <person name="Varghese N."/>
            <person name="Submissions S."/>
        </authorList>
    </citation>
    <scope>NUCLEOTIDE SEQUENCE [LARGE SCALE GENOMIC DNA]</scope>
    <source>
        <strain evidence="8">DSM 3669</strain>
    </source>
</reference>
<keyword evidence="3 5" id="KW-0663">Pyridoxal phosphate</keyword>
<dbReference type="GO" id="GO:0004795">
    <property type="term" value="F:threonine synthase activity"/>
    <property type="evidence" value="ECO:0007669"/>
    <property type="project" value="UniProtKB-UniRule"/>
</dbReference>
<dbReference type="InterPro" id="IPR036052">
    <property type="entry name" value="TrpB-like_PALP_sf"/>
</dbReference>
<evidence type="ECO:0000256" key="5">
    <source>
        <dbReference type="PIRSR" id="PIRSR604450-51"/>
    </source>
</evidence>
<dbReference type="InterPro" id="IPR004450">
    <property type="entry name" value="Thr_synthase-like"/>
</dbReference>
<keyword evidence="8" id="KW-1185">Reference proteome</keyword>
<evidence type="ECO:0000256" key="1">
    <source>
        <dbReference type="ARBA" id="ARBA00001933"/>
    </source>
</evidence>
<evidence type="ECO:0000256" key="2">
    <source>
        <dbReference type="ARBA" id="ARBA00005517"/>
    </source>
</evidence>
<organism evidence="7 8">
    <name type="scientific">Desulfoscipio geothermicus DSM 3669</name>
    <dbReference type="NCBI Taxonomy" id="1121426"/>
    <lineage>
        <taxon>Bacteria</taxon>
        <taxon>Bacillati</taxon>
        <taxon>Bacillota</taxon>
        <taxon>Clostridia</taxon>
        <taxon>Eubacteriales</taxon>
        <taxon>Desulfallaceae</taxon>
        <taxon>Desulfoscipio</taxon>
    </lineage>
</organism>